<evidence type="ECO:0000313" key="7">
    <source>
        <dbReference type="EnsemblMetazoa" id="CJA10331.1"/>
    </source>
</evidence>
<dbReference type="PROSITE" id="PS00658">
    <property type="entry name" value="FORK_HEAD_2"/>
    <property type="match status" value="1"/>
</dbReference>
<dbReference type="GO" id="GO:0000981">
    <property type="term" value="F:DNA-binding transcription factor activity, RNA polymerase II-specific"/>
    <property type="evidence" value="ECO:0007669"/>
    <property type="project" value="TreeGrafter"/>
</dbReference>
<dbReference type="PANTHER" id="PTHR11829">
    <property type="entry name" value="FORKHEAD BOX PROTEIN"/>
    <property type="match status" value="1"/>
</dbReference>
<feature type="compositionally biased region" description="Low complexity" evidence="5">
    <location>
        <begin position="174"/>
        <end position="203"/>
    </location>
</feature>
<proteinExistence type="predicted"/>
<dbReference type="InterPro" id="IPR030456">
    <property type="entry name" value="TF_fork_head_CS_2"/>
</dbReference>
<dbReference type="AlphaFoldDB" id="A0A8R1DRM9"/>
<feature type="compositionally biased region" description="Low complexity" evidence="5">
    <location>
        <begin position="350"/>
        <end position="360"/>
    </location>
</feature>
<evidence type="ECO:0000256" key="5">
    <source>
        <dbReference type="SAM" id="MobiDB-lite"/>
    </source>
</evidence>
<reference evidence="7" key="2">
    <citation type="submission" date="2022-06" db="UniProtKB">
        <authorList>
            <consortium name="EnsemblMetazoa"/>
        </authorList>
    </citation>
    <scope>IDENTIFICATION</scope>
    <source>
        <strain evidence="7">DF5081</strain>
    </source>
</reference>
<dbReference type="PROSITE" id="PS50039">
    <property type="entry name" value="FORK_HEAD_3"/>
    <property type="match status" value="1"/>
</dbReference>
<name>A0A8R1DRM9_CAEJA</name>
<evidence type="ECO:0000256" key="2">
    <source>
        <dbReference type="ARBA" id="ARBA00023125"/>
    </source>
</evidence>
<feature type="region of interest" description="Disordered" evidence="5">
    <location>
        <begin position="174"/>
        <end position="214"/>
    </location>
</feature>
<accession>A0A8R1DRM9</accession>
<feature type="compositionally biased region" description="Basic residues" evidence="5">
    <location>
        <begin position="336"/>
        <end position="349"/>
    </location>
</feature>
<dbReference type="CDD" id="cd20015">
    <property type="entry name" value="FH_FOXA"/>
    <property type="match status" value="1"/>
</dbReference>
<reference evidence="8" key="1">
    <citation type="submission" date="2010-08" db="EMBL/GenBank/DDBJ databases">
        <authorList>
            <consortium name="Caenorhabditis japonica Sequencing Consortium"/>
            <person name="Wilson R.K."/>
        </authorList>
    </citation>
    <scope>NUCLEOTIDE SEQUENCE [LARGE SCALE GENOMIC DNA]</scope>
    <source>
        <strain evidence="8">DF5081</strain>
    </source>
</reference>
<dbReference type="InterPro" id="IPR050211">
    <property type="entry name" value="FOX_domain-containing"/>
</dbReference>
<feature type="compositionally biased region" description="Acidic residues" evidence="5">
    <location>
        <begin position="24"/>
        <end position="39"/>
    </location>
</feature>
<dbReference type="GO" id="GO:0005634">
    <property type="term" value="C:nucleus"/>
    <property type="evidence" value="ECO:0007669"/>
    <property type="project" value="UniProtKB-SubCell"/>
</dbReference>
<feature type="region of interest" description="Disordered" evidence="5">
    <location>
        <begin position="1"/>
        <end position="92"/>
    </location>
</feature>
<feature type="DNA-binding region" description="Fork-head" evidence="4">
    <location>
        <begin position="240"/>
        <end position="334"/>
    </location>
</feature>
<dbReference type="SUPFAM" id="SSF46785">
    <property type="entry name" value="Winged helix' DNA-binding domain"/>
    <property type="match status" value="1"/>
</dbReference>
<dbReference type="GO" id="GO:0030154">
    <property type="term" value="P:cell differentiation"/>
    <property type="evidence" value="ECO:0007669"/>
    <property type="project" value="TreeGrafter"/>
</dbReference>
<dbReference type="PRINTS" id="PR00053">
    <property type="entry name" value="FORKHEAD"/>
</dbReference>
<keyword evidence="8" id="KW-1185">Reference proteome</keyword>
<dbReference type="PROSITE" id="PS00657">
    <property type="entry name" value="FORK_HEAD_1"/>
    <property type="match status" value="1"/>
</dbReference>
<sequence>MEKSEKLSASDEELLLMKVIKEEEVSEESEEEEEEEDVTTEATTTTDDEEVEQKAEDEVKENKEDGGEKASVKKQHKMLQNSGDAASAPTLPTSSSSLEYSAMNVGDYQPTYSNSVAAATLNYPYYGTTTNSQLNYNYSNYGTANQILPNFGSAANFMQPGGISPIGFSNTPATAVTSNSSTSTLPRSSRTSSSANSTLNAAAGSPGERNYGGSGQELTVQEFENVREKIRRHGTYGSSKPPYSYISLITMAIQKSTTRQLTLSEIYNWIMELFPYYQNNQQRWQNSIRHSLSFNDCFVKVPRSPDKPGKGSFWTLHEHCGNMFENGCYLRRQKRFKVKEREPSRKKRNAAANNHNQNQAPKVEVKQEEDPTSSSQNLVANYQQMALNAVKDVKEEMKPETVSSVVIDPSLSTLGSTSSALQSNQATSVISSVGTLGTTQPQLNMNTQYSPYLYSTTDFSSNLLLPPFPTNPLYNTTGSYTINDYAGYQNTLYSSTNPNSAANL</sequence>
<dbReference type="Proteomes" id="UP000005237">
    <property type="component" value="Unassembled WGS sequence"/>
</dbReference>
<feature type="region of interest" description="Disordered" evidence="5">
    <location>
        <begin position="336"/>
        <end position="375"/>
    </location>
</feature>
<dbReference type="InterPro" id="IPR018122">
    <property type="entry name" value="TF_fork_head_CS_1"/>
</dbReference>
<dbReference type="InterPro" id="IPR001766">
    <property type="entry name" value="Fork_head_dom"/>
</dbReference>
<dbReference type="EnsemblMetazoa" id="CJA10331.1">
    <property type="protein sequence ID" value="CJA10331.1"/>
    <property type="gene ID" value="WBGene00129535"/>
</dbReference>
<evidence type="ECO:0000256" key="1">
    <source>
        <dbReference type="ARBA" id="ARBA00004123"/>
    </source>
</evidence>
<evidence type="ECO:0000256" key="3">
    <source>
        <dbReference type="ARBA" id="ARBA00023242"/>
    </source>
</evidence>
<evidence type="ECO:0000313" key="8">
    <source>
        <dbReference type="Proteomes" id="UP000005237"/>
    </source>
</evidence>
<comment type="subcellular location">
    <subcellularLocation>
        <location evidence="1 4">Nucleus</location>
    </subcellularLocation>
</comment>
<dbReference type="GO" id="GO:0009653">
    <property type="term" value="P:anatomical structure morphogenesis"/>
    <property type="evidence" value="ECO:0007669"/>
    <property type="project" value="TreeGrafter"/>
</dbReference>
<evidence type="ECO:0000259" key="6">
    <source>
        <dbReference type="PROSITE" id="PS50039"/>
    </source>
</evidence>
<feature type="compositionally biased region" description="Basic and acidic residues" evidence="5">
    <location>
        <begin position="52"/>
        <end position="71"/>
    </location>
</feature>
<dbReference type="InterPro" id="IPR036388">
    <property type="entry name" value="WH-like_DNA-bd_sf"/>
</dbReference>
<dbReference type="InterPro" id="IPR036390">
    <property type="entry name" value="WH_DNA-bd_sf"/>
</dbReference>
<dbReference type="FunFam" id="1.10.10.10:FF:000042">
    <property type="entry name" value="hepatocyte nuclear factor 3-beta"/>
    <property type="match status" value="1"/>
</dbReference>
<dbReference type="SMART" id="SM00339">
    <property type="entry name" value="FH"/>
    <property type="match status" value="1"/>
</dbReference>
<protein>
    <submittedName>
        <fullName evidence="7">Fork-head domain-containing protein</fullName>
    </submittedName>
</protein>
<organism evidence="7 8">
    <name type="scientific">Caenorhabditis japonica</name>
    <dbReference type="NCBI Taxonomy" id="281687"/>
    <lineage>
        <taxon>Eukaryota</taxon>
        <taxon>Metazoa</taxon>
        <taxon>Ecdysozoa</taxon>
        <taxon>Nematoda</taxon>
        <taxon>Chromadorea</taxon>
        <taxon>Rhabditida</taxon>
        <taxon>Rhabditina</taxon>
        <taxon>Rhabditomorpha</taxon>
        <taxon>Rhabditoidea</taxon>
        <taxon>Rhabditidae</taxon>
        <taxon>Peloderinae</taxon>
        <taxon>Caenorhabditis</taxon>
    </lineage>
</organism>
<dbReference type="Gene3D" id="1.10.10.10">
    <property type="entry name" value="Winged helix-like DNA-binding domain superfamily/Winged helix DNA-binding domain"/>
    <property type="match status" value="1"/>
</dbReference>
<dbReference type="Pfam" id="PF00250">
    <property type="entry name" value="Forkhead"/>
    <property type="match status" value="1"/>
</dbReference>
<evidence type="ECO:0000256" key="4">
    <source>
        <dbReference type="PROSITE-ProRule" id="PRU00089"/>
    </source>
</evidence>
<keyword evidence="3 4" id="KW-0539">Nucleus</keyword>
<dbReference type="GO" id="GO:0000978">
    <property type="term" value="F:RNA polymerase II cis-regulatory region sequence-specific DNA binding"/>
    <property type="evidence" value="ECO:0007669"/>
    <property type="project" value="TreeGrafter"/>
</dbReference>
<dbReference type="PANTHER" id="PTHR11829:SF380">
    <property type="entry name" value="PROTEIN FORK HEAD"/>
    <property type="match status" value="1"/>
</dbReference>
<keyword evidence="2 4" id="KW-0238">DNA-binding</keyword>
<feature type="domain" description="Fork-head" evidence="6">
    <location>
        <begin position="240"/>
        <end position="334"/>
    </location>
</feature>